<evidence type="ECO:0000313" key="3">
    <source>
        <dbReference type="Proteomes" id="UP000264589"/>
    </source>
</evidence>
<comment type="caution">
    <text evidence="2">The sequence shown here is derived from an EMBL/GenBank/DDBJ whole genome shotgun (WGS) entry which is preliminary data.</text>
</comment>
<keyword evidence="1" id="KW-0732">Signal</keyword>
<dbReference type="OrthoDB" id="8479681at2"/>
<feature type="signal peptide" evidence="1">
    <location>
        <begin position="1"/>
        <end position="25"/>
    </location>
</feature>
<evidence type="ECO:0000256" key="1">
    <source>
        <dbReference type="SAM" id="SignalP"/>
    </source>
</evidence>
<dbReference type="PROSITE" id="PS51257">
    <property type="entry name" value="PROKAR_LIPOPROTEIN"/>
    <property type="match status" value="1"/>
</dbReference>
<organism evidence="2 3">
    <name type="scientific">Parvularcula marina</name>
    <dbReference type="NCBI Taxonomy" id="2292771"/>
    <lineage>
        <taxon>Bacteria</taxon>
        <taxon>Pseudomonadati</taxon>
        <taxon>Pseudomonadota</taxon>
        <taxon>Alphaproteobacteria</taxon>
        <taxon>Parvularculales</taxon>
        <taxon>Parvularculaceae</taxon>
        <taxon>Parvularcula</taxon>
    </lineage>
</organism>
<name>A0A371RJ58_9PROT</name>
<feature type="chain" id="PRO_5016580079" evidence="1">
    <location>
        <begin position="26"/>
        <end position="154"/>
    </location>
</feature>
<dbReference type="AlphaFoldDB" id="A0A371RJ58"/>
<proteinExistence type="predicted"/>
<keyword evidence="3" id="KW-1185">Reference proteome</keyword>
<evidence type="ECO:0000313" key="2">
    <source>
        <dbReference type="EMBL" id="RFB05487.1"/>
    </source>
</evidence>
<reference evidence="2 3" key="1">
    <citation type="submission" date="2018-08" db="EMBL/GenBank/DDBJ databases">
        <title>Parvularcula sp. SM1705, isolated from surface water of the South Sea China.</title>
        <authorList>
            <person name="Sun L."/>
        </authorList>
    </citation>
    <scope>NUCLEOTIDE SEQUENCE [LARGE SCALE GENOMIC DNA]</scope>
    <source>
        <strain evidence="2 3">SM1705</strain>
    </source>
</reference>
<dbReference type="InParanoid" id="A0A371RJ58"/>
<gene>
    <name evidence="2" type="ORF">DX908_09575</name>
</gene>
<dbReference type="EMBL" id="QUQO01000001">
    <property type="protein sequence ID" value="RFB05487.1"/>
    <property type="molecule type" value="Genomic_DNA"/>
</dbReference>
<sequence length="154" mass="16914">MTPERFRMLKIFGIAGAAAVLAACANNDVSVPGRDAPLIKADRGGSVPTNVNRYLWLASLDTIDFMPVDKADPLAGIIATDWYGNPQVPQERFKTNVYILDTALRADALRVTVFRQQLTDYGWVDAPVNPATAREIENAILSRARELRLNSLDG</sequence>
<accession>A0A371RJ58</accession>
<protein>
    <submittedName>
        <fullName evidence="2">DUF3576 domain-containing protein</fullName>
    </submittedName>
</protein>
<dbReference type="InterPro" id="IPR021959">
    <property type="entry name" value="DUF3576"/>
</dbReference>
<dbReference type="Proteomes" id="UP000264589">
    <property type="component" value="Unassembled WGS sequence"/>
</dbReference>
<dbReference type="Pfam" id="PF12100">
    <property type="entry name" value="DUF3576"/>
    <property type="match status" value="1"/>
</dbReference>
<dbReference type="RefSeq" id="WP_116392120.1">
    <property type="nucleotide sequence ID" value="NZ_CAXQPM010000011.1"/>
</dbReference>